<dbReference type="Proteomes" id="UP000017248">
    <property type="component" value="Unassembled WGS sequence"/>
</dbReference>
<organism evidence="1 2">
    <name type="scientific">Lactobacillus helveticus CIRM-BIA 951</name>
    <dbReference type="NCBI Taxonomy" id="1226334"/>
    <lineage>
        <taxon>Bacteria</taxon>
        <taxon>Bacillati</taxon>
        <taxon>Bacillota</taxon>
        <taxon>Bacilli</taxon>
        <taxon>Lactobacillales</taxon>
        <taxon>Lactobacillaceae</taxon>
        <taxon>Lactobacillus</taxon>
    </lineage>
</organism>
<dbReference type="EMBL" id="CBUK010000015">
    <property type="protein sequence ID" value="CDI57498.1"/>
    <property type="molecule type" value="Genomic_DNA"/>
</dbReference>
<keyword evidence="2" id="KW-1185">Reference proteome</keyword>
<reference evidence="1" key="1">
    <citation type="submission" date="2013-09" db="EMBL/GenBank/DDBJ databases">
        <title>Draft Genome Sequence of five Lactobacillus helveticus strains CIRM-BIA 101T, 103, 104, 951 and 953 isolated from milk product.</title>
        <authorList>
            <person name="Valence F."/>
            <person name="Chuat V."/>
            <person name="Ma L."/>
            <person name="Creno S."/>
            <person name="Falentin H."/>
            <person name="Lortal S."/>
            <person name="Bizet C."/>
            <person name="Clermont D."/>
            <person name="Loux V."/>
            <person name="Bouchier C."/>
            <person name="Cousin S."/>
        </authorList>
    </citation>
    <scope>NUCLEOTIDE SEQUENCE [LARGE SCALE GENOMIC DNA]</scope>
    <source>
        <strain evidence="1">CIRM-BIA 951</strain>
    </source>
</reference>
<sequence>MAIHNGRVVIPMLMQLMQILIKMLPGY</sequence>
<comment type="caution">
    <text evidence="1">The sequence shown here is derived from an EMBL/GenBank/DDBJ whole genome shotgun (WGS) entry which is preliminary data.</text>
</comment>
<evidence type="ECO:0000313" key="2">
    <source>
        <dbReference type="Proteomes" id="UP000017248"/>
    </source>
</evidence>
<protein>
    <submittedName>
        <fullName evidence="1">Uncharacterized protein</fullName>
    </submittedName>
</protein>
<name>U6F2J2_LACHE</name>
<accession>U6F2J2</accession>
<dbReference type="AlphaFoldDB" id="U6F2J2"/>
<dbReference type="HOGENOM" id="CLU_3414772_0_0_9"/>
<evidence type="ECO:0000313" key="1">
    <source>
        <dbReference type="EMBL" id="CDI57498.1"/>
    </source>
</evidence>
<proteinExistence type="predicted"/>
<gene>
    <name evidence="1" type="ORF">LHCIRMBIA951_00634</name>
</gene>